<name>A0A4D6K9Q3_9EURY</name>
<dbReference type="InterPro" id="IPR001173">
    <property type="entry name" value="Glyco_trans_2-like"/>
</dbReference>
<proteinExistence type="predicted"/>
<organism evidence="3 4">
    <name type="scientific">Halomicrobium mukohataei</name>
    <dbReference type="NCBI Taxonomy" id="57705"/>
    <lineage>
        <taxon>Archaea</taxon>
        <taxon>Methanobacteriati</taxon>
        <taxon>Methanobacteriota</taxon>
        <taxon>Stenosarchaea group</taxon>
        <taxon>Halobacteria</taxon>
        <taxon>Halobacteriales</taxon>
        <taxon>Haloarculaceae</taxon>
        <taxon>Halomicrobium</taxon>
    </lineage>
</organism>
<evidence type="ECO:0000259" key="2">
    <source>
        <dbReference type="Pfam" id="PF00535"/>
    </source>
</evidence>
<gene>
    <name evidence="3" type="ORF">E5139_04035</name>
</gene>
<dbReference type="CDD" id="cd00761">
    <property type="entry name" value="Glyco_tranf_GTA_type"/>
    <property type="match status" value="1"/>
</dbReference>
<feature type="domain" description="Glycosyltransferase 2-like" evidence="2">
    <location>
        <begin position="36"/>
        <end position="136"/>
    </location>
</feature>
<protein>
    <submittedName>
        <fullName evidence="3">Glycosyltransferase</fullName>
    </submittedName>
</protein>
<dbReference type="AlphaFoldDB" id="A0A4D6K9Q3"/>
<feature type="transmembrane region" description="Helical" evidence="1">
    <location>
        <begin position="266"/>
        <end position="296"/>
    </location>
</feature>
<keyword evidence="1" id="KW-0812">Transmembrane</keyword>
<dbReference type="PANTHER" id="PTHR43685:SF2">
    <property type="entry name" value="GLYCOSYLTRANSFERASE 2-LIKE DOMAIN-CONTAINING PROTEIN"/>
    <property type="match status" value="1"/>
</dbReference>
<dbReference type="Proteomes" id="UP000297053">
    <property type="component" value="Chromosome"/>
</dbReference>
<dbReference type="KEGG" id="halz:E5139_04035"/>
<keyword evidence="1" id="KW-0472">Membrane</keyword>
<sequence>MRSVVVALVYETRATADGASPETATVERDEPGPELSVVVVTYNEAARIADCLDAVFEACRGVASFEVLVVDSNSTDGTVAIADDYDATVLRIPDDALTTPGAGRYVGTQRARGDAVLFVDGDVVLTQGDWLVEARETLASDSSIAGVDGHLNERQTEAPTSVDYLHGVALYDRESLAEVGGFHPFLTAWEDVDLGFQLTLAGYELCRLPTVVGTHPVPESSLDQFRRWRRGYYRAGGQVCRKALRRPALCWRWLWYFRDKIATTAWLGLGALLAVVQPLLAAGWLLATIAAAGLVCQRLGVDGGLRRAISAILFPLGFALGFEAVPDRDAFPLDAVETVRRGSVCDAEASPRPSPTD</sequence>
<dbReference type="Gene3D" id="3.90.550.10">
    <property type="entry name" value="Spore Coat Polysaccharide Biosynthesis Protein SpsA, Chain A"/>
    <property type="match status" value="1"/>
</dbReference>
<dbReference type="OMA" id="NTHHEYG"/>
<accession>A0A4D6K9Q3</accession>
<dbReference type="InterPro" id="IPR029044">
    <property type="entry name" value="Nucleotide-diphossugar_trans"/>
</dbReference>
<evidence type="ECO:0000313" key="4">
    <source>
        <dbReference type="Proteomes" id="UP000297053"/>
    </source>
</evidence>
<dbReference type="SUPFAM" id="SSF53448">
    <property type="entry name" value="Nucleotide-diphospho-sugar transferases"/>
    <property type="match status" value="1"/>
</dbReference>
<keyword evidence="3" id="KW-0808">Transferase</keyword>
<keyword evidence="1" id="KW-1133">Transmembrane helix</keyword>
<dbReference type="InterPro" id="IPR050834">
    <property type="entry name" value="Glycosyltransf_2"/>
</dbReference>
<evidence type="ECO:0000256" key="1">
    <source>
        <dbReference type="SAM" id="Phobius"/>
    </source>
</evidence>
<evidence type="ECO:0000313" key="3">
    <source>
        <dbReference type="EMBL" id="QCD64847.1"/>
    </source>
</evidence>
<dbReference type="Pfam" id="PF00535">
    <property type="entry name" value="Glycos_transf_2"/>
    <property type="match status" value="1"/>
</dbReference>
<feature type="transmembrane region" description="Helical" evidence="1">
    <location>
        <begin position="308"/>
        <end position="325"/>
    </location>
</feature>
<dbReference type="PANTHER" id="PTHR43685">
    <property type="entry name" value="GLYCOSYLTRANSFERASE"/>
    <property type="match status" value="1"/>
</dbReference>
<reference evidence="3 4" key="2">
    <citation type="submission" date="2019-04" db="EMBL/GenBank/DDBJ databases">
        <authorList>
            <person name="Yang S."/>
            <person name="Wei W."/>
        </authorList>
    </citation>
    <scope>NUCLEOTIDE SEQUENCE [LARGE SCALE GENOMIC DNA]</scope>
    <source>
        <strain evidence="4">ZP60</strain>
    </source>
</reference>
<reference evidence="3 4" key="1">
    <citation type="submission" date="2019-04" db="EMBL/GenBank/DDBJ databases">
        <title>Complete genome sequence of Arthrobacter sp. ZXY-2 associated with effective atrazine degradation and salt adaptation.</title>
        <authorList>
            <person name="Zhao X."/>
        </authorList>
    </citation>
    <scope>NUCLEOTIDE SEQUENCE [LARGE SCALE GENOMIC DNA]</scope>
    <source>
        <strain evidence="4">ZP60</strain>
    </source>
</reference>
<dbReference type="GO" id="GO:0016740">
    <property type="term" value="F:transferase activity"/>
    <property type="evidence" value="ECO:0007669"/>
    <property type="project" value="UniProtKB-KW"/>
</dbReference>
<dbReference type="EMBL" id="CP039375">
    <property type="protein sequence ID" value="QCD64847.1"/>
    <property type="molecule type" value="Genomic_DNA"/>
</dbReference>